<evidence type="ECO:0000259" key="1">
    <source>
        <dbReference type="Pfam" id="PF04248"/>
    </source>
</evidence>
<dbReference type="Proteomes" id="UP001139054">
    <property type="component" value="Unassembled WGS sequence"/>
</dbReference>
<dbReference type="Pfam" id="PF04248">
    <property type="entry name" value="NTP_transf_9"/>
    <property type="match status" value="1"/>
</dbReference>
<dbReference type="AlphaFoldDB" id="A0A9X1RGY9"/>
<dbReference type="InterPro" id="IPR038694">
    <property type="entry name" value="DUF427_sf"/>
</dbReference>
<protein>
    <submittedName>
        <fullName evidence="2">DUF427 domain-containing protein</fullName>
    </submittedName>
</protein>
<feature type="domain" description="DUF427" evidence="1">
    <location>
        <begin position="33"/>
        <end position="122"/>
    </location>
</feature>
<organism evidence="2 3">
    <name type="scientific">Bradyrhizobium zhengyangense</name>
    <dbReference type="NCBI Taxonomy" id="2911009"/>
    <lineage>
        <taxon>Bacteria</taxon>
        <taxon>Pseudomonadati</taxon>
        <taxon>Pseudomonadota</taxon>
        <taxon>Alphaproteobacteria</taxon>
        <taxon>Hyphomicrobiales</taxon>
        <taxon>Nitrobacteraceae</taxon>
        <taxon>Bradyrhizobium</taxon>
    </lineage>
</organism>
<reference evidence="2" key="1">
    <citation type="submission" date="2022-01" db="EMBL/GenBank/DDBJ databases">
        <title>Genome sequnece data of strain Bradyrhizobium sp. nov.</title>
        <authorList>
            <person name="Zhang J."/>
        </authorList>
    </citation>
    <scope>NUCLEOTIDE SEQUENCE</scope>
    <source>
        <strain evidence="2">WYCCWR 13023</strain>
    </source>
</reference>
<dbReference type="PANTHER" id="PTHR43058:SF1">
    <property type="entry name" value="DUF427 DOMAIN-CONTAINING PROTEIN"/>
    <property type="match status" value="1"/>
</dbReference>
<dbReference type="RefSeq" id="WP_237891781.1">
    <property type="nucleotide sequence ID" value="NZ_JAKLTY010000032.1"/>
</dbReference>
<comment type="caution">
    <text evidence="2">The sequence shown here is derived from an EMBL/GenBank/DDBJ whole genome shotgun (WGS) entry which is preliminary data.</text>
</comment>
<dbReference type="Gene3D" id="2.170.150.40">
    <property type="entry name" value="Domain of unknown function (DUF427)"/>
    <property type="match status" value="1"/>
</dbReference>
<gene>
    <name evidence="2" type="ORF">L6654_34725</name>
</gene>
<evidence type="ECO:0000313" key="2">
    <source>
        <dbReference type="EMBL" id="MCG2631796.1"/>
    </source>
</evidence>
<dbReference type="PANTHER" id="PTHR43058">
    <property type="entry name" value="SLR0655 PROTEIN"/>
    <property type="match status" value="1"/>
</dbReference>
<name>A0A9X1RGY9_9BRAD</name>
<dbReference type="EMBL" id="JAKLTY010000032">
    <property type="protein sequence ID" value="MCG2631796.1"/>
    <property type="molecule type" value="Genomic_DNA"/>
</dbReference>
<accession>A0A9X1RGY9</accession>
<dbReference type="InterPro" id="IPR007361">
    <property type="entry name" value="DUF427"/>
</dbReference>
<sequence>MGEFAMRSDDMAESVWDYPRPPRLEAVHQRLIVIFGGKLIADTLAGYRVLEKSHPPTYYFPPSHVAMDLLHKASGTSLCEYKGIAEYLSVCDGERISERAAWSYSQPTEPFTAIAGYIAFYPSRVEACFVGERKVVAQQGDFYGGWITSDIRGPFKGGPGTWGW</sequence>
<evidence type="ECO:0000313" key="3">
    <source>
        <dbReference type="Proteomes" id="UP001139054"/>
    </source>
</evidence>
<proteinExistence type="predicted"/>